<dbReference type="PANTHER" id="PTHR47245:SF2">
    <property type="entry name" value="PEPTIDYL-PROLYL CIS-TRANS ISOMERASE HP_0175-RELATED"/>
    <property type="match status" value="1"/>
</dbReference>
<dbReference type="InterPro" id="IPR027304">
    <property type="entry name" value="Trigger_fact/SurA_dom_sf"/>
</dbReference>
<dbReference type="PANTHER" id="PTHR47245">
    <property type="entry name" value="PEPTIDYLPROLYL ISOMERASE"/>
    <property type="match status" value="1"/>
</dbReference>
<organism evidence="2 3">
    <name type="scientific">Bradymonas sediminis</name>
    <dbReference type="NCBI Taxonomy" id="1548548"/>
    <lineage>
        <taxon>Bacteria</taxon>
        <taxon>Deltaproteobacteria</taxon>
        <taxon>Bradymonadales</taxon>
        <taxon>Bradymonadaceae</taxon>
        <taxon>Bradymonas</taxon>
    </lineage>
</organism>
<feature type="region of interest" description="Disordered" evidence="1">
    <location>
        <begin position="30"/>
        <end position="58"/>
    </location>
</feature>
<dbReference type="InterPro" id="IPR046357">
    <property type="entry name" value="PPIase_dom_sf"/>
</dbReference>
<feature type="compositionally biased region" description="Basic and acidic residues" evidence="1">
    <location>
        <begin position="402"/>
        <end position="413"/>
    </location>
</feature>
<proteinExistence type="predicted"/>
<dbReference type="Pfam" id="PF13616">
    <property type="entry name" value="Rotamase_3"/>
    <property type="match status" value="1"/>
</dbReference>
<dbReference type="InterPro" id="IPR050245">
    <property type="entry name" value="PrsA_foldase"/>
</dbReference>
<dbReference type="AlphaFoldDB" id="A0A2Z4FK30"/>
<dbReference type="RefSeq" id="WP_111333698.1">
    <property type="nucleotide sequence ID" value="NZ_CP030032.1"/>
</dbReference>
<evidence type="ECO:0000313" key="2">
    <source>
        <dbReference type="EMBL" id="AWV89303.1"/>
    </source>
</evidence>
<gene>
    <name evidence="2" type="ORF">DN745_08115</name>
</gene>
<dbReference type="InterPro" id="IPR023058">
    <property type="entry name" value="PPIase_PpiC_CS"/>
</dbReference>
<dbReference type="EMBL" id="CP030032">
    <property type="protein sequence ID" value="AWV89303.1"/>
    <property type="molecule type" value="Genomic_DNA"/>
</dbReference>
<feature type="compositionally biased region" description="Basic and acidic residues" evidence="1">
    <location>
        <begin position="30"/>
        <end position="57"/>
    </location>
</feature>
<reference evidence="2 3" key="1">
    <citation type="submission" date="2018-06" db="EMBL/GenBank/DDBJ databases">
        <title>Lujinxingia sediminis gen. nov. sp. nov., a new facultative anaerobic member of the class Deltaproteobacteria, and proposal of Lujinxingaceae fam. nov.</title>
        <authorList>
            <person name="Guo L.-Y."/>
            <person name="Li C.-M."/>
            <person name="Wang S."/>
            <person name="Du Z.-J."/>
        </authorList>
    </citation>
    <scope>NUCLEOTIDE SEQUENCE [LARGE SCALE GENOMIC DNA]</scope>
    <source>
        <strain evidence="2 3">FA350</strain>
    </source>
</reference>
<dbReference type="PROSITE" id="PS50198">
    <property type="entry name" value="PPIC_PPIASE_2"/>
    <property type="match status" value="1"/>
</dbReference>
<feature type="compositionally biased region" description="Low complexity" evidence="1">
    <location>
        <begin position="376"/>
        <end position="395"/>
    </location>
</feature>
<dbReference type="GO" id="GO:0003755">
    <property type="term" value="F:peptidyl-prolyl cis-trans isomerase activity"/>
    <property type="evidence" value="ECO:0007669"/>
    <property type="project" value="InterPro"/>
</dbReference>
<dbReference type="Pfam" id="PF13624">
    <property type="entry name" value="SurA_N_3"/>
    <property type="match status" value="1"/>
</dbReference>
<protein>
    <submittedName>
        <fullName evidence="2">Uncharacterized protein</fullName>
    </submittedName>
</protein>
<dbReference type="KEGG" id="bsed:DN745_08115"/>
<evidence type="ECO:0000313" key="3">
    <source>
        <dbReference type="Proteomes" id="UP000249799"/>
    </source>
</evidence>
<keyword evidence="3" id="KW-1185">Reference proteome</keyword>
<dbReference type="SUPFAM" id="SSF109998">
    <property type="entry name" value="Triger factor/SurA peptide-binding domain-like"/>
    <property type="match status" value="1"/>
</dbReference>
<dbReference type="OrthoDB" id="14196at2"/>
<accession>A0A2Z4FK30</accession>
<evidence type="ECO:0000256" key="1">
    <source>
        <dbReference type="SAM" id="MobiDB-lite"/>
    </source>
</evidence>
<sequence>MSRCKKIILTLSLIAGLGLSVGCSKEDAADKGAAEAAKTDATEAKADEKEGEEKAEADQLPVEATGPVAVVNGAEVTADDFNEAIKLTTSMMPGQAVTPQIAQMLKSNTLDRLIDMKLIDAALEKAKVEVSTEEIDAEMAKFKERLPNKEEYEKFLEQRGLTEAKMRENIGKDRQLRELLKKEYGGEATEKEAKEMYDKNKDRYSHGAQVHARHILLNVKKDADEATVADAKKRADAIAAEAKKPGADFEALAKEKSEGPTASRGGDLGYFEKSRMVPEFAEAAFAMKAGEISDPVRSDFGFHIIQVVDKKEAGTTSFDEAKEMLIAQLERQKFMDAMTKLLEDLKKDAKIEKKEDNIKINATAPEGGAPVGMDPQQQLQQQIQEQIKKQQQQKEGAGGEAGELKLKEPSLGK</sequence>
<name>A0A2Z4FK30_9DELT</name>
<dbReference type="Proteomes" id="UP000249799">
    <property type="component" value="Chromosome"/>
</dbReference>
<dbReference type="Gene3D" id="3.10.50.40">
    <property type="match status" value="1"/>
</dbReference>
<feature type="region of interest" description="Disordered" evidence="1">
    <location>
        <begin position="354"/>
        <end position="413"/>
    </location>
</feature>
<dbReference type="InterPro" id="IPR000297">
    <property type="entry name" value="PPIase_PpiC"/>
</dbReference>
<dbReference type="PROSITE" id="PS51257">
    <property type="entry name" value="PROKAR_LIPOPROTEIN"/>
    <property type="match status" value="1"/>
</dbReference>
<dbReference type="SUPFAM" id="SSF54534">
    <property type="entry name" value="FKBP-like"/>
    <property type="match status" value="1"/>
</dbReference>
<dbReference type="Gene3D" id="1.10.4030.10">
    <property type="entry name" value="Porin chaperone SurA, peptide-binding domain"/>
    <property type="match status" value="1"/>
</dbReference>
<dbReference type="PROSITE" id="PS01096">
    <property type="entry name" value="PPIC_PPIASE_1"/>
    <property type="match status" value="1"/>
</dbReference>